<protein>
    <recommendedName>
        <fullName evidence="3">Nucleotidyltransferase family protein</fullName>
    </recommendedName>
</protein>
<dbReference type="Proteomes" id="UP000256478">
    <property type="component" value="Unassembled WGS sequence"/>
</dbReference>
<comment type="caution">
    <text evidence="1">The sequence shown here is derived from an EMBL/GenBank/DDBJ whole genome shotgun (WGS) entry which is preliminary data.</text>
</comment>
<organism evidence="1 2">
    <name type="scientific">Thalassotalea euphylliae</name>
    <dbReference type="NCBI Taxonomy" id="1655234"/>
    <lineage>
        <taxon>Bacteria</taxon>
        <taxon>Pseudomonadati</taxon>
        <taxon>Pseudomonadota</taxon>
        <taxon>Gammaproteobacteria</taxon>
        <taxon>Alteromonadales</taxon>
        <taxon>Colwelliaceae</taxon>
        <taxon>Thalassotalea</taxon>
    </lineage>
</organism>
<dbReference type="OrthoDB" id="5497963at2"/>
<dbReference type="EMBL" id="QUOU01000001">
    <property type="protein sequence ID" value="REL28576.1"/>
    <property type="molecule type" value="Genomic_DNA"/>
</dbReference>
<dbReference type="AlphaFoldDB" id="A0A3E0TV73"/>
<sequence length="374" mass="43181">MNKILLIKFFHQPQIIKSFTPANWSLLLGQLRTSQLTLYFHHVAGTAGLDEYIPARIKRYIQAEQRKVGYQKQQVSYELNQLDQAFKESAISVTYLKGAAYLIAGLPISNHRLFSDIDILVNKAELDNAENVLKIEGFTSQKTDDYDQAYYRQYMHEIPPMQHIIRGTVIDLHHNILPVCREHPINISLFNDTQTISYHGLHLTVFSPSAMYLHCAIHLFHEGDFDKGLRDLADLAAMYTEFMKTDDSFEQSLLSLASQTQQQKSLYFALKFIAQIFNIELGKNSKSFVENFRQGYRHAQLSDFIFLTILAPYHPSCESRKVKLARLLAYIRGHLLRMPLRLLLPHLCRKFIAQLTTTKDKTPLADHNKIKPDI</sequence>
<dbReference type="RefSeq" id="WP_116009608.1">
    <property type="nucleotide sequence ID" value="NZ_QUOU01000001.1"/>
</dbReference>
<accession>A0A3E0TV73</accession>
<evidence type="ECO:0000313" key="1">
    <source>
        <dbReference type="EMBL" id="REL28576.1"/>
    </source>
</evidence>
<reference evidence="1 2" key="1">
    <citation type="submission" date="2018-08" db="EMBL/GenBank/DDBJ databases">
        <title>Thalassotalea euphylliae genome.</title>
        <authorList>
            <person name="Summers S."/>
            <person name="Rice S.A."/>
            <person name="Freckelton M.L."/>
            <person name="Nedved B.T."/>
            <person name="Hadfield M.G."/>
        </authorList>
    </citation>
    <scope>NUCLEOTIDE SEQUENCE [LARGE SCALE GENOMIC DNA]</scope>
    <source>
        <strain evidence="1 2">H1</strain>
    </source>
</reference>
<dbReference type="Pfam" id="PF14907">
    <property type="entry name" value="NTP_transf_5"/>
    <property type="match status" value="1"/>
</dbReference>
<gene>
    <name evidence="1" type="ORF">DXX93_19735</name>
</gene>
<dbReference type="InterPro" id="IPR039498">
    <property type="entry name" value="NTP_transf_5"/>
</dbReference>
<evidence type="ECO:0000313" key="2">
    <source>
        <dbReference type="Proteomes" id="UP000256478"/>
    </source>
</evidence>
<proteinExistence type="predicted"/>
<evidence type="ECO:0008006" key="3">
    <source>
        <dbReference type="Google" id="ProtNLM"/>
    </source>
</evidence>
<name>A0A3E0TV73_9GAMM</name>